<comment type="caution">
    <text evidence="1">The sequence shown here is derived from an EMBL/GenBank/DDBJ whole genome shotgun (WGS) entry which is preliminary data.</text>
</comment>
<gene>
    <name evidence="1" type="ORF">E2C01_063715</name>
</gene>
<dbReference type="AlphaFoldDB" id="A0A5B7HIE0"/>
<dbReference type="EMBL" id="VSRR010029511">
    <property type="protein sequence ID" value="MPC69489.1"/>
    <property type="molecule type" value="Genomic_DNA"/>
</dbReference>
<dbReference type="Proteomes" id="UP000324222">
    <property type="component" value="Unassembled WGS sequence"/>
</dbReference>
<reference evidence="1 2" key="1">
    <citation type="submission" date="2019-05" db="EMBL/GenBank/DDBJ databases">
        <title>Another draft genome of Portunus trituberculatus and its Hox gene families provides insights of decapod evolution.</title>
        <authorList>
            <person name="Jeong J.-H."/>
            <person name="Song I."/>
            <person name="Kim S."/>
            <person name="Choi T."/>
            <person name="Kim D."/>
            <person name="Ryu S."/>
            <person name="Kim W."/>
        </authorList>
    </citation>
    <scope>NUCLEOTIDE SEQUENCE [LARGE SCALE GENOMIC DNA]</scope>
    <source>
        <tissue evidence="1">Muscle</tissue>
    </source>
</reference>
<evidence type="ECO:0000313" key="1">
    <source>
        <dbReference type="EMBL" id="MPC69489.1"/>
    </source>
</evidence>
<organism evidence="1 2">
    <name type="scientific">Portunus trituberculatus</name>
    <name type="common">Swimming crab</name>
    <name type="synonym">Neptunus trituberculatus</name>
    <dbReference type="NCBI Taxonomy" id="210409"/>
    <lineage>
        <taxon>Eukaryota</taxon>
        <taxon>Metazoa</taxon>
        <taxon>Ecdysozoa</taxon>
        <taxon>Arthropoda</taxon>
        <taxon>Crustacea</taxon>
        <taxon>Multicrustacea</taxon>
        <taxon>Malacostraca</taxon>
        <taxon>Eumalacostraca</taxon>
        <taxon>Eucarida</taxon>
        <taxon>Decapoda</taxon>
        <taxon>Pleocyemata</taxon>
        <taxon>Brachyura</taxon>
        <taxon>Eubrachyura</taxon>
        <taxon>Portunoidea</taxon>
        <taxon>Portunidae</taxon>
        <taxon>Portuninae</taxon>
        <taxon>Portunus</taxon>
    </lineage>
</organism>
<evidence type="ECO:0000313" key="2">
    <source>
        <dbReference type="Proteomes" id="UP000324222"/>
    </source>
</evidence>
<accession>A0A5B7HIE0</accession>
<keyword evidence="2" id="KW-1185">Reference proteome</keyword>
<name>A0A5B7HIE0_PORTR</name>
<proteinExistence type="predicted"/>
<protein>
    <submittedName>
        <fullName evidence="1">Uncharacterized protein</fullName>
    </submittedName>
</protein>
<sequence>MIIQQPLLLTPRASRSSAVPSGGLSLTHVLRHKNNSTYLYYHRKNLRPLAAMRRRVCVWRRARLVASPRGAENDTWAALPRHLAGPVIPGNGAL</sequence>